<feature type="domain" description="Endoribonuclease YicC-like C-terminal" evidence="7">
    <location>
        <begin position="171"/>
        <end position="292"/>
    </location>
</feature>
<reference evidence="8 9" key="1">
    <citation type="submission" date="2014-02" db="EMBL/GenBank/DDBJ databases">
        <title>The small core and large imbalanced accessory genome model reveals a collaborative survival strategy of Sorangium cellulosum strains in nature.</title>
        <authorList>
            <person name="Han K."/>
            <person name="Peng R."/>
            <person name="Blom J."/>
            <person name="Li Y.-Z."/>
        </authorList>
    </citation>
    <scope>NUCLEOTIDE SEQUENCE [LARGE SCALE GENOMIC DNA]</scope>
    <source>
        <strain evidence="8 9">So0007-03</strain>
    </source>
</reference>
<dbReference type="Proteomes" id="UP000075502">
    <property type="component" value="Unassembled WGS sequence"/>
</dbReference>
<organism evidence="8 9">
    <name type="scientific">Sorangium cellulosum</name>
    <name type="common">Polyangium cellulosum</name>
    <dbReference type="NCBI Taxonomy" id="56"/>
    <lineage>
        <taxon>Bacteria</taxon>
        <taxon>Pseudomonadati</taxon>
        <taxon>Myxococcota</taxon>
        <taxon>Polyangia</taxon>
        <taxon>Polyangiales</taxon>
        <taxon>Polyangiaceae</taxon>
        <taxon>Sorangium</taxon>
    </lineage>
</organism>
<dbReference type="NCBIfam" id="TIGR00255">
    <property type="entry name" value="YicC/YloC family endoribonuclease"/>
    <property type="match status" value="1"/>
</dbReference>
<dbReference type="GO" id="GO:0016787">
    <property type="term" value="F:hydrolase activity"/>
    <property type="evidence" value="ECO:0007669"/>
    <property type="project" value="UniProtKB-KW"/>
</dbReference>
<keyword evidence="3" id="KW-0255">Endonuclease</keyword>
<gene>
    <name evidence="8" type="ORF">BE21_47515</name>
</gene>
<dbReference type="InterPro" id="IPR013527">
    <property type="entry name" value="YicC-like_N"/>
</dbReference>
<evidence type="ECO:0000259" key="7">
    <source>
        <dbReference type="Pfam" id="PF08340"/>
    </source>
</evidence>
<evidence type="ECO:0008006" key="10">
    <source>
        <dbReference type="Google" id="ProtNLM"/>
    </source>
</evidence>
<evidence type="ECO:0000256" key="5">
    <source>
        <dbReference type="ARBA" id="ARBA00035648"/>
    </source>
</evidence>
<comment type="similarity">
    <text evidence="5">Belongs to the YicC/YloC family.</text>
</comment>
<sequence>MRSMTGFGLGDASLTEGRVVAEIRSVNQRFLDVRARLPRELVDLTMFAEQVARERLRRGRIEIIVRTEGAVLAPSTLDKAKARAAFRALAELRDELAPGADVPLSLLCAVPDLFAPAGGHEIAAVRAALKLAIERAIDAMEGMCHREGEALASDMRGRVATLRALASEVVARADDAREALRRRLRERVERLLQGIESGFEAARIEAEVMLLAERSDITEEVTRLRSHLDQFGGALAAPGGDPCGRRLDFLLQEMVREANTLGSKAQDAAISQHVVAMKVELERLREQVQNIE</sequence>
<dbReference type="InterPro" id="IPR005229">
    <property type="entry name" value="YicC/YloC-like"/>
</dbReference>
<accession>A0A150THZ1</accession>
<dbReference type="AlphaFoldDB" id="A0A150THZ1"/>
<comment type="caution">
    <text evidence="8">The sequence shown here is derived from an EMBL/GenBank/DDBJ whole genome shotgun (WGS) entry which is preliminary data.</text>
</comment>
<name>A0A150THZ1_SORCE</name>
<feature type="domain" description="Endoribonuclease YicC-like N-terminal" evidence="6">
    <location>
        <begin position="1"/>
        <end position="152"/>
    </location>
</feature>
<keyword evidence="2" id="KW-0540">Nuclease</keyword>
<protein>
    <recommendedName>
        <fullName evidence="10">YicC family protein</fullName>
    </recommendedName>
</protein>
<dbReference type="Pfam" id="PF08340">
    <property type="entry name" value="YicC-like_C"/>
    <property type="match status" value="1"/>
</dbReference>
<dbReference type="Pfam" id="PF03755">
    <property type="entry name" value="YicC-like_N"/>
    <property type="match status" value="1"/>
</dbReference>
<evidence type="ECO:0000256" key="4">
    <source>
        <dbReference type="ARBA" id="ARBA00022801"/>
    </source>
</evidence>
<proteinExistence type="inferred from homology"/>
<keyword evidence="4" id="KW-0378">Hydrolase</keyword>
<evidence type="ECO:0000259" key="6">
    <source>
        <dbReference type="Pfam" id="PF03755"/>
    </source>
</evidence>
<comment type="cofactor">
    <cofactor evidence="1">
        <name>a divalent metal cation</name>
        <dbReference type="ChEBI" id="CHEBI:60240"/>
    </cofactor>
</comment>
<dbReference type="EMBL" id="JEME01002434">
    <property type="protein sequence ID" value="KYG04314.1"/>
    <property type="molecule type" value="Genomic_DNA"/>
</dbReference>
<evidence type="ECO:0000256" key="2">
    <source>
        <dbReference type="ARBA" id="ARBA00022722"/>
    </source>
</evidence>
<dbReference type="PANTHER" id="PTHR30636:SF3">
    <property type="entry name" value="UPF0701 PROTEIN YICC"/>
    <property type="match status" value="1"/>
</dbReference>
<evidence type="ECO:0000256" key="1">
    <source>
        <dbReference type="ARBA" id="ARBA00001968"/>
    </source>
</evidence>
<evidence type="ECO:0000313" key="8">
    <source>
        <dbReference type="EMBL" id="KYG04314.1"/>
    </source>
</evidence>
<evidence type="ECO:0000313" key="9">
    <source>
        <dbReference type="Proteomes" id="UP000075502"/>
    </source>
</evidence>
<dbReference type="GO" id="GO:0004521">
    <property type="term" value="F:RNA endonuclease activity"/>
    <property type="evidence" value="ECO:0007669"/>
    <property type="project" value="InterPro"/>
</dbReference>
<dbReference type="InterPro" id="IPR013551">
    <property type="entry name" value="YicC-like_C"/>
</dbReference>
<dbReference type="PANTHER" id="PTHR30636">
    <property type="entry name" value="UPF0701 PROTEIN YICC"/>
    <property type="match status" value="1"/>
</dbReference>
<evidence type="ECO:0000256" key="3">
    <source>
        <dbReference type="ARBA" id="ARBA00022759"/>
    </source>
</evidence>